<protein>
    <submittedName>
        <fullName evidence="3">Diadenosine tetraphosphate (Ap4A) HIT family hydrolase</fullName>
    </submittedName>
</protein>
<feature type="domain" description="HIT" evidence="2">
    <location>
        <begin position="1"/>
        <end position="107"/>
    </location>
</feature>
<dbReference type="PRINTS" id="PR00332">
    <property type="entry name" value="HISTRIAD"/>
</dbReference>
<feature type="short sequence motif" description="Histidine triad motif" evidence="1">
    <location>
        <begin position="92"/>
        <end position="96"/>
    </location>
</feature>
<dbReference type="SUPFAM" id="SSF54197">
    <property type="entry name" value="HIT-like"/>
    <property type="match status" value="1"/>
</dbReference>
<dbReference type="InterPro" id="IPR019808">
    <property type="entry name" value="Histidine_triad_CS"/>
</dbReference>
<dbReference type="InterPro" id="IPR036265">
    <property type="entry name" value="HIT-like_sf"/>
</dbReference>
<dbReference type="GO" id="GO:0016787">
    <property type="term" value="F:hydrolase activity"/>
    <property type="evidence" value="ECO:0007669"/>
    <property type="project" value="UniProtKB-KW"/>
</dbReference>
<evidence type="ECO:0000313" key="3">
    <source>
        <dbReference type="EMBL" id="MDQ0478861.1"/>
    </source>
</evidence>
<keyword evidence="4" id="KW-1185">Reference proteome</keyword>
<dbReference type="PROSITE" id="PS51084">
    <property type="entry name" value="HIT_2"/>
    <property type="match status" value="1"/>
</dbReference>
<evidence type="ECO:0000256" key="1">
    <source>
        <dbReference type="PROSITE-ProRule" id="PRU00464"/>
    </source>
</evidence>
<reference evidence="3 4" key="1">
    <citation type="submission" date="2023-07" db="EMBL/GenBank/DDBJ databases">
        <title>Genomic Encyclopedia of Type Strains, Phase IV (KMG-IV): sequencing the most valuable type-strain genomes for metagenomic binning, comparative biology and taxonomic classification.</title>
        <authorList>
            <person name="Goeker M."/>
        </authorList>
    </citation>
    <scope>NUCLEOTIDE SEQUENCE [LARGE SCALE GENOMIC DNA]</scope>
    <source>
        <strain evidence="3 4">DSM 1400</strain>
    </source>
</reference>
<organism evidence="3 4">
    <name type="scientific">Hathewaya limosa</name>
    <name type="common">Clostridium limosum</name>
    <dbReference type="NCBI Taxonomy" id="1536"/>
    <lineage>
        <taxon>Bacteria</taxon>
        <taxon>Bacillati</taxon>
        <taxon>Bacillota</taxon>
        <taxon>Clostridia</taxon>
        <taxon>Eubacteriales</taxon>
        <taxon>Clostridiaceae</taxon>
        <taxon>Hathewaya</taxon>
    </lineage>
</organism>
<dbReference type="InterPro" id="IPR052908">
    <property type="entry name" value="AP-4-A_phosphorylase"/>
</dbReference>
<gene>
    <name evidence="3" type="ORF">QOZ93_000589</name>
</gene>
<dbReference type="Proteomes" id="UP001224418">
    <property type="component" value="Unassembled WGS sequence"/>
</dbReference>
<dbReference type="Pfam" id="PF01230">
    <property type="entry name" value="HIT"/>
    <property type="match status" value="1"/>
</dbReference>
<comment type="caution">
    <text evidence="3">The sequence shown here is derived from an EMBL/GenBank/DDBJ whole genome shotgun (WGS) entry which is preliminary data.</text>
</comment>
<dbReference type="RefSeq" id="WP_307355046.1">
    <property type="nucleotide sequence ID" value="NZ_BAAACJ010000025.1"/>
</dbReference>
<dbReference type="InterPro" id="IPR011146">
    <property type="entry name" value="HIT-like"/>
</dbReference>
<dbReference type="PROSITE" id="PS00892">
    <property type="entry name" value="HIT_1"/>
    <property type="match status" value="1"/>
</dbReference>
<dbReference type="Gene3D" id="3.30.428.10">
    <property type="entry name" value="HIT-like"/>
    <property type="match status" value="1"/>
</dbReference>
<dbReference type="EMBL" id="JAUSWN010000003">
    <property type="protein sequence ID" value="MDQ0478861.1"/>
    <property type="molecule type" value="Genomic_DNA"/>
</dbReference>
<dbReference type="InterPro" id="IPR001310">
    <property type="entry name" value="Histidine_triad_HIT"/>
</dbReference>
<keyword evidence="3" id="KW-0378">Hydrolase</keyword>
<name>A0ABU0JP51_HATLI</name>
<dbReference type="PANTHER" id="PTHR42997">
    <property type="entry name" value="HIT FAMILY HYDROLASE"/>
    <property type="match status" value="1"/>
</dbReference>
<dbReference type="PANTHER" id="PTHR42997:SF1">
    <property type="entry name" value="AP-4-A PHOSPHORYLASE"/>
    <property type="match status" value="1"/>
</dbReference>
<evidence type="ECO:0000259" key="2">
    <source>
        <dbReference type="PROSITE" id="PS51084"/>
    </source>
</evidence>
<evidence type="ECO:0000313" key="4">
    <source>
        <dbReference type="Proteomes" id="UP001224418"/>
    </source>
</evidence>
<accession>A0ABU0JP51</accession>
<sequence>MNCLFCDYDKKDYIAENKLAFAIFDKFPVNKGHALIIPKRHFDNFFDASEEEVTAIYSLLHEVKSIVDNKFTPSGYNVGVNVGYDGGQTIMHLHVHLIPRYKGDIENPRGGIRKLKRQLVEYDG</sequence>
<proteinExistence type="predicted"/>